<name>A0A126T723_9GAMM</name>
<feature type="signal peptide" evidence="8">
    <location>
        <begin position="1"/>
        <end position="21"/>
    </location>
</feature>
<evidence type="ECO:0000256" key="4">
    <source>
        <dbReference type="ARBA" id="ARBA00022764"/>
    </source>
</evidence>
<keyword evidence="6" id="KW-0862">Zinc</keyword>
<dbReference type="SUPFAM" id="SSF55166">
    <property type="entry name" value="Hedgehog/DD-peptidase"/>
    <property type="match status" value="1"/>
</dbReference>
<dbReference type="InterPro" id="IPR009045">
    <property type="entry name" value="Zn_M74/Hedgehog-like"/>
</dbReference>
<evidence type="ECO:0000256" key="2">
    <source>
        <dbReference type="ARBA" id="ARBA00022723"/>
    </source>
</evidence>
<keyword evidence="4" id="KW-0574">Periplasm</keyword>
<protein>
    <submittedName>
        <fullName evidence="9">Peptidase</fullName>
    </submittedName>
</protein>
<evidence type="ECO:0000256" key="6">
    <source>
        <dbReference type="ARBA" id="ARBA00022833"/>
    </source>
</evidence>
<organism evidence="9 10">
    <name type="scientific">Methylomonas denitrificans</name>
    <dbReference type="NCBI Taxonomy" id="1538553"/>
    <lineage>
        <taxon>Bacteria</taxon>
        <taxon>Pseudomonadati</taxon>
        <taxon>Pseudomonadota</taxon>
        <taxon>Gammaproteobacteria</taxon>
        <taxon>Methylococcales</taxon>
        <taxon>Methylococcaceae</taxon>
        <taxon>Methylomonas</taxon>
    </lineage>
</organism>
<accession>A0A126T723</accession>
<evidence type="ECO:0000256" key="7">
    <source>
        <dbReference type="ARBA" id="ARBA00023049"/>
    </source>
</evidence>
<keyword evidence="7" id="KW-0482">Metalloprotease</keyword>
<evidence type="ECO:0000313" key="10">
    <source>
        <dbReference type="Proteomes" id="UP000030512"/>
    </source>
</evidence>
<keyword evidence="2" id="KW-0479">Metal-binding</keyword>
<dbReference type="STRING" id="1538553.JT25_015645"/>
<dbReference type="RefSeq" id="WP_036279815.1">
    <property type="nucleotide sequence ID" value="NZ_CP014476.1"/>
</dbReference>
<dbReference type="GO" id="GO:0030288">
    <property type="term" value="C:outer membrane-bounded periplasmic space"/>
    <property type="evidence" value="ECO:0007669"/>
    <property type="project" value="InterPro"/>
</dbReference>
<dbReference type="GO" id="GO:0046872">
    <property type="term" value="F:metal ion binding"/>
    <property type="evidence" value="ECO:0007669"/>
    <property type="project" value="UniProtKB-KW"/>
</dbReference>
<evidence type="ECO:0000256" key="1">
    <source>
        <dbReference type="ARBA" id="ARBA00022670"/>
    </source>
</evidence>
<evidence type="ECO:0000313" key="9">
    <source>
        <dbReference type="EMBL" id="AMK77893.1"/>
    </source>
</evidence>
<dbReference type="KEGG" id="mdn:JT25_015645"/>
<dbReference type="GO" id="GO:0006508">
    <property type="term" value="P:proteolysis"/>
    <property type="evidence" value="ECO:0007669"/>
    <property type="project" value="UniProtKB-KW"/>
</dbReference>
<dbReference type="Pfam" id="PF03411">
    <property type="entry name" value="Peptidase_M74"/>
    <property type="match status" value="1"/>
</dbReference>
<dbReference type="InterPro" id="IPR005073">
    <property type="entry name" value="Peptidase_M74"/>
</dbReference>
<evidence type="ECO:0000256" key="3">
    <source>
        <dbReference type="ARBA" id="ARBA00022729"/>
    </source>
</evidence>
<dbReference type="GO" id="GO:0004252">
    <property type="term" value="F:serine-type endopeptidase activity"/>
    <property type="evidence" value="ECO:0007669"/>
    <property type="project" value="InterPro"/>
</dbReference>
<keyword evidence="5" id="KW-0378">Hydrolase</keyword>
<dbReference type="AlphaFoldDB" id="A0A126T723"/>
<dbReference type="Gene3D" id="3.30.1380.10">
    <property type="match status" value="1"/>
</dbReference>
<reference evidence="9 10" key="1">
    <citation type="journal article" date="2015" name="Environ. Microbiol.">
        <title>Methane oxidation coupled to nitrate reduction under hypoxia by the Gammaproteobacterium Methylomonas denitrificans, sp. nov. type strain FJG1.</title>
        <authorList>
            <person name="Kits K.D."/>
            <person name="Klotz M.G."/>
            <person name="Stein L.Y."/>
        </authorList>
    </citation>
    <scope>NUCLEOTIDE SEQUENCE [LARGE SCALE GENOMIC DNA]</scope>
    <source>
        <strain evidence="9 10">FJG1</strain>
    </source>
</reference>
<keyword evidence="10" id="KW-1185">Reference proteome</keyword>
<evidence type="ECO:0000256" key="5">
    <source>
        <dbReference type="ARBA" id="ARBA00022801"/>
    </source>
</evidence>
<keyword evidence="1" id="KW-0645">Protease</keyword>
<dbReference type="GO" id="GO:0008237">
    <property type="term" value="F:metallopeptidase activity"/>
    <property type="evidence" value="ECO:0007669"/>
    <property type="project" value="UniProtKB-KW"/>
</dbReference>
<feature type="chain" id="PRO_5007797823" evidence="8">
    <location>
        <begin position="22"/>
        <end position="230"/>
    </location>
</feature>
<sequence>MKNTYQLSLLALLLFSEAANAVEESRCFGSQDNGRLENGWQLPASGENYSAYSYVGVMTGRNYVHSRVYEVVVDAYAMLETKANSKVYVYGETGFREGGKFKPHKTHQNGLSVDFFVPVLDSEGVSVKLPASVLNKLGYGIEFIGAGEYDGLKIDYGAMAQHLWALKASADKHGVKIWRVIFDNELQKQLFKATEAKGLSEALVFSTKRPWVRHDEHYHVDFSIPCNPRH</sequence>
<evidence type="ECO:0000256" key="8">
    <source>
        <dbReference type="SAM" id="SignalP"/>
    </source>
</evidence>
<dbReference type="EMBL" id="CP014476">
    <property type="protein sequence ID" value="AMK77893.1"/>
    <property type="molecule type" value="Genomic_DNA"/>
</dbReference>
<dbReference type="Proteomes" id="UP000030512">
    <property type="component" value="Chromosome"/>
</dbReference>
<gene>
    <name evidence="9" type="ORF">JT25_015645</name>
</gene>
<proteinExistence type="predicted"/>
<keyword evidence="3 8" id="KW-0732">Signal</keyword>